<gene>
    <name evidence="2" type="ORF">G9C98_007242</name>
</gene>
<sequence length="156" mass="17319">VQLILSDLSSNVPGLQYLLRPEYAPYLNTAGTVLLGWMVVCWLLNLLWTFLAPLAISVLGIIIICPETGRWVLGQLGPSAEKIDALTMIMYTGYLKVSESSFVAHETLEGYLRFCLPANSPTTQAVTPDILHKPPLIMPGRNAIEDTAYYTRDQQH</sequence>
<reference evidence="2" key="1">
    <citation type="submission" date="2020-03" db="EMBL/GenBank/DDBJ databases">
        <authorList>
            <person name="Chebbi M.A."/>
            <person name="Drezen J.M."/>
        </authorList>
    </citation>
    <scope>NUCLEOTIDE SEQUENCE</scope>
    <source>
        <tissue evidence="2">Whole body</tissue>
    </source>
</reference>
<keyword evidence="1" id="KW-0812">Transmembrane</keyword>
<reference evidence="2" key="2">
    <citation type="submission" date="2021-04" db="EMBL/GenBank/DDBJ databases">
        <title>Genome-wide patterns of bracovirus chromosomal integration into multiple host tissues during parasitism.</title>
        <authorList>
            <person name="Chebbi M.A.C."/>
        </authorList>
    </citation>
    <scope>NUCLEOTIDE SEQUENCE</scope>
    <source>
        <tissue evidence="2">Whole body</tissue>
    </source>
</reference>
<evidence type="ECO:0000256" key="1">
    <source>
        <dbReference type="SAM" id="Phobius"/>
    </source>
</evidence>
<feature type="non-terminal residue" evidence="2">
    <location>
        <position position="1"/>
    </location>
</feature>
<name>A0A8J5QXM0_9HYME</name>
<proteinExistence type="predicted"/>
<comment type="caution">
    <text evidence="2">The sequence shown here is derived from an EMBL/GenBank/DDBJ whole genome shotgun (WGS) entry which is preliminary data.</text>
</comment>
<evidence type="ECO:0000313" key="3">
    <source>
        <dbReference type="Proteomes" id="UP000729913"/>
    </source>
</evidence>
<dbReference type="EMBL" id="JAAOIC020000006">
    <property type="protein sequence ID" value="KAG8041938.1"/>
    <property type="molecule type" value="Genomic_DNA"/>
</dbReference>
<protein>
    <submittedName>
        <fullName evidence="2">Uncharacterized protein</fullName>
    </submittedName>
</protein>
<organism evidence="2 3">
    <name type="scientific">Cotesia typhae</name>
    <dbReference type="NCBI Taxonomy" id="2053667"/>
    <lineage>
        <taxon>Eukaryota</taxon>
        <taxon>Metazoa</taxon>
        <taxon>Ecdysozoa</taxon>
        <taxon>Arthropoda</taxon>
        <taxon>Hexapoda</taxon>
        <taxon>Insecta</taxon>
        <taxon>Pterygota</taxon>
        <taxon>Neoptera</taxon>
        <taxon>Endopterygota</taxon>
        <taxon>Hymenoptera</taxon>
        <taxon>Apocrita</taxon>
        <taxon>Ichneumonoidea</taxon>
        <taxon>Braconidae</taxon>
        <taxon>Microgastrinae</taxon>
        <taxon>Cotesia</taxon>
    </lineage>
</organism>
<dbReference type="OrthoDB" id="7580172at2759"/>
<keyword evidence="1" id="KW-0472">Membrane</keyword>
<dbReference type="AlphaFoldDB" id="A0A8J5QXM0"/>
<feature type="transmembrane region" description="Helical" evidence="1">
    <location>
        <begin position="34"/>
        <end position="65"/>
    </location>
</feature>
<accession>A0A8J5QXM0</accession>
<evidence type="ECO:0000313" key="2">
    <source>
        <dbReference type="EMBL" id="KAG8041938.1"/>
    </source>
</evidence>
<keyword evidence="1" id="KW-1133">Transmembrane helix</keyword>
<dbReference type="Proteomes" id="UP000729913">
    <property type="component" value="Unassembled WGS sequence"/>
</dbReference>
<keyword evidence="3" id="KW-1185">Reference proteome</keyword>